<accession>A0A5C1EBC1</accession>
<feature type="region of interest" description="Disordered" evidence="10">
    <location>
        <begin position="122"/>
        <end position="156"/>
    </location>
</feature>
<evidence type="ECO:0000256" key="9">
    <source>
        <dbReference type="ARBA" id="ARBA00023136"/>
    </source>
</evidence>
<proteinExistence type="inferred from homology"/>
<keyword evidence="14" id="KW-1185">Reference proteome</keyword>
<keyword evidence="7" id="KW-0653">Protein transport</keyword>
<evidence type="ECO:0000256" key="4">
    <source>
        <dbReference type="ARBA" id="ARBA00022475"/>
    </source>
</evidence>
<dbReference type="GO" id="GO:0098797">
    <property type="term" value="C:plasma membrane protein complex"/>
    <property type="evidence" value="ECO:0007669"/>
    <property type="project" value="TreeGrafter"/>
</dbReference>
<feature type="region of interest" description="Disordered" evidence="10">
    <location>
        <begin position="64"/>
        <end position="108"/>
    </location>
</feature>
<name>A0A5C1EBC1_9RHOO</name>
<reference evidence="13 14" key="1">
    <citation type="submission" date="2017-07" db="EMBL/GenBank/DDBJ databases">
        <title>Complete genome sequence of Oryzomicrobium terrae TPP412.</title>
        <authorList>
            <person name="Chiu L.-W."/>
            <person name="Lo K.-J."/>
            <person name="Tsai Y.-M."/>
            <person name="Lin S.-S."/>
            <person name="Kuo C.-H."/>
            <person name="Liu C.-T."/>
        </authorList>
    </citation>
    <scope>NUCLEOTIDE SEQUENCE [LARGE SCALE GENOMIC DNA]</scope>
    <source>
        <strain evidence="13 14">TPP412</strain>
    </source>
</reference>
<evidence type="ECO:0000256" key="11">
    <source>
        <dbReference type="SAM" id="Phobius"/>
    </source>
</evidence>
<feature type="domain" description="TonB C-terminal" evidence="12">
    <location>
        <begin position="213"/>
        <end position="288"/>
    </location>
</feature>
<dbReference type="NCBIfam" id="TIGR01352">
    <property type="entry name" value="tonB_Cterm"/>
    <property type="match status" value="1"/>
</dbReference>
<keyword evidence="9 11" id="KW-0472">Membrane</keyword>
<evidence type="ECO:0000256" key="7">
    <source>
        <dbReference type="ARBA" id="ARBA00022927"/>
    </source>
</evidence>
<evidence type="ECO:0000256" key="6">
    <source>
        <dbReference type="ARBA" id="ARBA00022692"/>
    </source>
</evidence>
<comment type="similarity">
    <text evidence="2">Belongs to the TonB family.</text>
</comment>
<evidence type="ECO:0000256" key="8">
    <source>
        <dbReference type="ARBA" id="ARBA00022989"/>
    </source>
</evidence>
<dbReference type="GO" id="GO:0015031">
    <property type="term" value="P:protein transport"/>
    <property type="evidence" value="ECO:0007669"/>
    <property type="project" value="UniProtKB-KW"/>
</dbReference>
<dbReference type="InterPro" id="IPR037682">
    <property type="entry name" value="TonB_C"/>
</dbReference>
<dbReference type="KEGG" id="otr:OTERR_28250"/>
<keyword evidence="4" id="KW-1003">Cell membrane</keyword>
<evidence type="ECO:0000256" key="10">
    <source>
        <dbReference type="SAM" id="MobiDB-lite"/>
    </source>
</evidence>
<keyword evidence="5" id="KW-0997">Cell inner membrane</keyword>
<protein>
    <submittedName>
        <fullName evidence="13">Periplasmic protein TonB</fullName>
    </submittedName>
</protein>
<dbReference type="SUPFAM" id="SSF74653">
    <property type="entry name" value="TolA/TonB C-terminal domain"/>
    <property type="match status" value="1"/>
</dbReference>
<dbReference type="InterPro" id="IPR051045">
    <property type="entry name" value="TonB-dependent_transducer"/>
</dbReference>
<organism evidence="13 14">
    <name type="scientific">Oryzomicrobium terrae</name>
    <dbReference type="NCBI Taxonomy" id="1735038"/>
    <lineage>
        <taxon>Bacteria</taxon>
        <taxon>Pseudomonadati</taxon>
        <taxon>Pseudomonadota</taxon>
        <taxon>Betaproteobacteria</taxon>
        <taxon>Rhodocyclales</taxon>
        <taxon>Rhodocyclaceae</taxon>
        <taxon>Oryzomicrobium</taxon>
    </lineage>
</organism>
<dbReference type="AlphaFoldDB" id="A0A5C1EBC1"/>
<feature type="compositionally biased region" description="Polar residues" evidence="10">
    <location>
        <begin position="123"/>
        <end position="133"/>
    </location>
</feature>
<keyword evidence="6 11" id="KW-0812">Transmembrane</keyword>
<dbReference type="InterPro" id="IPR006260">
    <property type="entry name" value="TonB/TolA_C"/>
</dbReference>
<feature type="transmembrane region" description="Helical" evidence="11">
    <location>
        <begin position="20"/>
        <end position="40"/>
    </location>
</feature>
<dbReference type="PANTHER" id="PTHR33446">
    <property type="entry name" value="PROTEIN TONB-RELATED"/>
    <property type="match status" value="1"/>
</dbReference>
<dbReference type="GO" id="GO:0031992">
    <property type="term" value="F:energy transducer activity"/>
    <property type="evidence" value="ECO:0007669"/>
    <property type="project" value="TreeGrafter"/>
</dbReference>
<comment type="subcellular location">
    <subcellularLocation>
        <location evidence="1">Cell inner membrane</location>
        <topology evidence="1">Single-pass membrane protein</topology>
        <orientation evidence="1">Periplasmic side</orientation>
    </subcellularLocation>
</comment>
<feature type="compositionally biased region" description="Basic and acidic residues" evidence="10">
    <location>
        <begin position="98"/>
        <end position="108"/>
    </location>
</feature>
<dbReference type="Gene3D" id="3.30.1150.10">
    <property type="match status" value="1"/>
</dbReference>
<feature type="compositionally biased region" description="Basic and acidic residues" evidence="10">
    <location>
        <begin position="134"/>
        <end position="143"/>
    </location>
</feature>
<dbReference type="RefSeq" id="WP_054620310.1">
    <property type="nucleotide sequence ID" value="NZ_CP022579.1"/>
</dbReference>
<evidence type="ECO:0000256" key="1">
    <source>
        <dbReference type="ARBA" id="ARBA00004383"/>
    </source>
</evidence>
<evidence type="ECO:0000313" key="14">
    <source>
        <dbReference type="Proteomes" id="UP000323671"/>
    </source>
</evidence>
<evidence type="ECO:0000313" key="13">
    <source>
        <dbReference type="EMBL" id="QEL66301.1"/>
    </source>
</evidence>
<dbReference type="EMBL" id="CP022579">
    <property type="protein sequence ID" value="QEL66301.1"/>
    <property type="molecule type" value="Genomic_DNA"/>
</dbReference>
<dbReference type="Proteomes" id="UP000323671">
    <property type="component" value="Chromosome"/>
</dbReference>
<keyword evidence="8 11" id="KW-1133">Transmembrane helix</keyword>
<dbReference type="PANTHER" id="PTHR33446:SF11">
    <property type="entry name" value="TONB3"/>
    <property type="match status" value="1"/>
</dbReference>
<dbReference type="Pfam" id="PF03544">
    <property type="entry name" value="TonB_C"/>
    <property type="match status" value="1"/>
</dbReference>
<evidence type="ECO:0000256" key="2">
    <source>
        <dbReference type="ARBA" id="ARBA00006555"/>
    </source>
</evidence>
<evidence type="ECO:0000256" key="5">
    <source>
        <dbReference type="ARBA" id="ARBA00022519"/>
    </source>
</evidence>
<evidence type="ECO:0000256" key="3">
    <source>
        <dbReference type="ARBA" id="ARBA00022448"/>
    </source>
</evidence>
<keyword evidence="3" id="KW-0813">Transport</keyword>
<evidence type="ECO:0000259" key="12">
    <source>
        <dbReference type="Pfam" id="PF03544"/>
    </source>
</evidence>
<dbReference type="GO" id="GO:0055085">
    <property type="term" value="P:transmembrane transport"/>
    <property type="evidence" value="ECO:0007669"/>
    <property type="project" value="InterPro"/>
</dbReference>
<sequence length="297" mass="32926">MSATALPMPLSSPPADSSRTLMVGIGVSVLLHAVLLSLHFQFPDASRALQDKALDIILVNAKSKRPPSDAQALAQNNLDGGGNTEQNRRAKTPLPPAPEHREGSELERKQRRIEELEAKQRALLSQAQKSRASTPKEAREASREAPLPTPTSGKDLASSALAMARTLGEIDRQIDDYNKMPRKQFIGARTSEYRFARYVEDWRLKVEKVGTLNYPDAAKGRTYGTLVMTVVIRPDGTVQEVELNRPSGFKVLDDAARRIVQLAGPYAPFPPDIRRDTDLLYITRTWSFTQGDQLQSK</sequence>
<gene>
    <name evidence="13" type="primary">tonB</name>
    <name evidence="13" type="ORF">OTERR_28250</name>
</gene>